<feature type="compositionally biased region" description="Gly residues" evidence="4">
    <location>
        <begin position="205"/>
        <end position="221"/>
    </location>
</feature>
<comment type="subcellular location">
    <subcellularLocation>
        <location evidence="1">Nucleus</location>
    </subcellularLocation>
</comment>
<dbReference type="Pfam" id="PF10263">
    <property type="entry name" value="SprT-like"/>
    <property type="match status" value="1"/>
</dbReference>
<evidence type="ECO:0000313" key="5">
    <source>
        <dbReference type="EnsemblMetazoa" id="PPA30633.1"/>
    </source>
</evidence>
<evidence type="ECO:0000313" key="6">
    <source>
        <dbReference type="Proteomes" id="UP000005239"/>
    </source>
</evidence>
<dbReference type="PANTHER" id="PTHR21220">
    <property type="entry name" value="DNA-DEPENDENT METALLOPROTEASE SPRTN"/>
    <property type="match status" value="1"/>
</dbReference>
<feature type="compositionally biased region" description="Basic and acidic residues" evidence="4">
    <location>
        <begin position="655"/>
        <end position="664"/>
    </location>
</feature>
<dbReference type="AlphaFoldDB" id="A0A2A6C1J9"/>
<feature type="compositionally biased region" description="Basic and acidic residues" evidence="4">
    <location>
        <begin position="578"/>
        <end position="587"/>
    </location>
</feature>
<feature type="compositionally biased region" description="Basic residues" evidence="4">
    <location>
        <begin position="588"/>
        <end position="597"/>
    </location>
</feature>
<dbReference type="OrthoDB" id="5236983at2759"/>
<dbReference type="GO" id="GO:0004222">
    <property type="term" value="F:metalloendopeptidase activity"/>
    <property type="evidence" value="ECO:0007669"/>
    <property type="project" value="InterPro"/>
</dbReference>
<feature type="coiled-coil region" evidence="3">
    <location>
        <begin position="460"/>
        <end position="487"/>
    </location>
</feature>
<feature type="region of interest" description="Disordered" evidence="4">
    <location>
        <begin position="191"/>
        <end position="229"/>
    </location>
</feature>
<feature type="region of interest" description="Disordered" evidence="4">
    <location>
        <begin position="325"/>
        <end position="366"/>
    </location>
</feature>
<feature type="compositionally biased region" description="Basic and acidic residues" evidence="4">
    <location>
        <begin position="355"/>
        <end position="366"/>
    </location>
</feature>
<feature type="compositionally biased region" description="Basic and acidic residues" evidence="4">
    <location>
        <begin position="868"/>
        <end position="881"/>
    </location>
</feature>
<reference evidence="6" key="1">
    <citation type="journal article" date="2008" name="Nat. Genet.">
        <title>The Pristionchus pacificus genome provides a unique perspective on nematode lifestyle and parasitism.</title>
        <authorList>
            <person name="Dieterich C."/>
            <person name="Clifton S.W."/>
            <person name="Schuster L.N."/>
            <person name="Chinwalla A."/>
            <person name="Delehaunty K."/>
            <person name="Dinkelacker I."/>
            <person name="Fulton L."/>
            <person name="Fulton R."/>
            <person name="Godfrey J."/>
            <person name="Minx P."/>
            <person name="Mitreva M."/>
            <person name="Roeseler W."/>
            <person name="Tian H."/>
            <person name="Witte H."/>
            <person name="Yang S.P."/>
            <person name="Wilson R.K."/>
            <person name="Sommer R.J."/>
        </authorList>
    </citation>
    <scope>NUCLEOTIDE SEQUENCE [LARGE SCALE GENOMIC DNA]</scope>
    <source>
        <strain evidence="6">PS312</strain>
    </source>
</reference>
<evidence type="ECO:0000256" key="2">
    <source>
        <dbReference type="ARBA" id="ARBA00023242"/>
    </source>
</evidence>
<dbReference type="GO" id="GO:0005634">
    <property type="term" value="C:nucleus"/>
    <property type="evidence" value="ECO:0000318"/>
    <property type="project" value="GO_Central"/>
</dbReference>
<dbReference type="GO" id="GO:0031593">
    <property type="term" value="F:polyubiquitin modification-dependent protein binding"/>
    <property type="evidence" value="ECO:0000318"/>
    <property type="project" value="GO_Central"/>
</dbReference>
<reference evidence="5" key="2">
    <citation type="submission" date="2022-06" db="UniProtKB">
        <authorList>
            <consortium name="EnsemblMetazoa"/>
        </authorList>
    </citation>
    <scope>IDENTIFICATION</scope>
    <source>
        <strain evidence="5">PS312</strain>
    </source>
</reference>
<feature type="region of interest" description="Disordered" evidence="4">
    <location>
        <begin position="757"/>
        <end position="787"/>
    </location>
</feature>
<feature type="compositionally biased region" description="Basic and acidic residues" evidence="4">
    <location>
        <begin position="619"/>
        <end position="630"/>
    </location>
</feature>
<sequence length="1031" mass="113929">MGSLVDPSYELVDPTPDVYALFCDFDRRFFDGRLAACEVKWSPRMTTCAGLCCYEVRTGLCQIKLSTPLLKLRPRSDLVETLLHEMIHAFLFVSVRDRDRDGHGPQFQWHMHRINAEAGTRITIYHSFHAEVAVYKQHHWRCSGPCRERRPYFGWVKRTTNRAPSKNDLWWAEHERSCGGTYTKVAEPKEFTEKREKAERKKAEGGGVTKRGGASAKGGGAKSPVIVDDPKKQPRIDAVFGAGGGGTRLGTTASAATKPVTVGGVVGGGGGGQMLGGVAGGRSRLLDLMGGGPVGKRSGTVGKENHRSIVATVIDDDDDDCVMIEPMPRSSTTLVRDRPRLRGGSQEDINLEDSDNSRDGSDRAVAGDDDEFHEELQFDNSDSNDDNSVPPAVPYLGEVGEVLGGVREMDSEKMEKMERAMGFMEDYFNIGDEGGERDEHNYGFINTSMPVLSPVLAQYQSQYDAEIARLEKEVAKANLLLNELMDENRCDEVMDQYQKIEGMNAELTTLHGHRDMEMARRLQDELDANNEISPDEALARQLQKEEEAAEKKSQAIADEILAKHSGERGGSTMVVPQEKIDQRETENRRRKAERRTKKCEEAQWKADEKWEERMQWEREEWEREEKERYPSRMNEPMMTPSPDPTEGERIAAGGGEERADEGRVTRRRGARGGRRRERVRRNTADGEEEEQMTTRQEREQMQNEVVTEEVMIQRRHQQTYDMDIDEWMLLPSLPAEDGPPVYEDVGTLMIPTRAAARPAVRGNQNTRQRAAPAAPAAPAARAAPAAPAARAAPAAPAARAAPAAPAAPAARAAPRLRAPPAAPVQAVPAAAAAAESDEEWQQQQPERRLQRATRMFKRGAGTRGGKQPTEKRPRDVRRGQETMDEEATIAAMAADVDGGNAGGAEDEMAASRRLAAAAAAAAARNRGQRECAEAVTMERVEEGGESSDDQRSKIKDLLERSKISLVDDEKDVVGTESCTATLLDNHIGLLLLFFGHNESFVNALALHLNVDELANPAEVVRSIARAIFLIN</sequence>
<feature type="compositionally biased region" description="Low complexity" evidence="4">
    <location>
        <begin position="811"/>
        <end position="834"/>
    </location>
</feature>
<feature type="region of interest" description="Disordered" evidence="4">
    <location>
        <begin position="619"/>
        <end position="705"/>
    </location>
</feature>
<dbReference type="GO" id="GO:0006974">
    <property type="term" value="P:DNA damage response"/>
    <property type="evidence" value="ECO:0000318"/>
    <property type="project" value="GO_Central"/>
</dbReference>
<accession>A0A2A6C1J9</accession>
<organism evidence="5 6">
    <name type="scientific">Pristionchus pacificus</name>
    <name type="common">Parasitic nematode worm</name>
    <dbReference type="NCBI Taxonomy" id="54126"/>
    <lineage>
        <taxon>Eukaryota</taxon>
        <taxon>Metazoa</taxon>
        <taxon>Ecdysozoa</taxon>
        <taxon>Nematoda</taxon>
        <taxon>Chromadorea</taxon>
        <taxon>Rhabditida</taxon>
        <taxon>Rhabditina</taxon>
        <taxon>Diplogasteromorpha</taxon>
        <taxon>Diplogasteroidea</taxon>
        <taxon>Neodiplogasteridae</taxon>
        <taxon>Pristionchus</taxon>
    </lineage>
</organism>
<evidence type="ECO:0000256" key="1">
    <source>
        <dbReference type="ARBA" id="ARBA00004123"/>
    </source>
</evidence>
<proteinExistence type="predicted"/>
<accession>A0A8R1YKQ7</accession>
<dbReference type="EnsemblMetazoa" id="PPA30633.1">
    <property type="protein sequence ID" value="PPA30633.1"/>
    <property type="gene ID" value="WBGene00203500"/>
</dbReference>
<name>A0A2A6C1J9_PRIPA</name>
<dbReference type="InterPro" id="IPR044245">
    <property type="entry name" value="Spartan"/>
</dbReference>
<dbReference type="InterPro" id="IPR006640">
    <property type="entry name" value="SprT-like_domain"/>
</dbReference>
<dbReference type="Pfam" id="PF22934">
    <property type="entry name" value="SPRTN_ZBD"/>
    <property type="match status" value="1"/>
</dbReference>
<protein>
    <submittedName>
        <fullName evidence="5">Dvc-1</fullName>
    </submittedName>
</protein>
<dbReference type="PANTHER" id="PTHR21220:SF0">
    <property type="entry name" value="DNA-DEPENDENT METALLOPROTEASE SPRTN"/>
    <property type="match status" value="1"/>
</dbReference>
<dbReference type="InterPro" id="IPR055220">
    <property type="entry name" value="SPRTN_ZBD"/>
</dbReference>
<feature type="region of interest" description="Disordered" evidence="4">
    <location>
        <begin position="563"/>
        <end position="598"/>
    </location>
</feature>
<gene>
    <name evidence="5" type="primary">WBGene00203500</name>
</gene>
<dbReference type="SMART" id="SM00731">
    <property type="entry name" value="SprT"/>
    <property type="match status" value="1"/>
</dbReference>
<feature type="compositionally biased region" description="Low complexity" evidence="4">
    <location>
        <begin position="767"/>
        <end position="787"/>
    </location>
</feature>
<evidence type="ECO:0000256" key="4">
    <source>
        <dbReference type="SAM" id="MobiDB-lite"/>
    </source>
</evidence>
<feature type="region of interest" description="Disordered" evidence="4">
    <location>
        <begin position="811"/>
        <end position="883"/>
    </location>
</feature>
<keyword evidence="2" id="KW-0539">Nucleus</keyword>
<dbReference type="Proteomes" id="UP000005239">
    <property type="component" value="Unassembled WGS sequence"/>
</dbReference>
<feature type="compositionally biased region" description="Basic and acidic residues" evidence="4">
    <location>
        <begin position="191"/>
        <end position="204"/>
    </location>
</feature>
<keyword evidence="3" id="KW-0175">Coiled coil</keyword>
<dbReference type="GO" id="GO:0003697">
    <property type="term" value="F:single-stranded DNA binding"/>
    <property type="evidence" value="ECO:0007669"/>
    <property type="project" value="InterPro"/>
</dbReference>
<evidence type="ECO:0000256" key="3">
    <source>
        <dbReference type="SAM" id="Coils"/>
    </source>
</evidence>
<keyword evidence="6" id="KW-1185">Reference proteome</keyword>
<feature type="compositionally biased region" description="Basic residues" evidence="4">
    <location>
        <begin position="665"/>
        <end position="681"/>
    </location>
</feature>